<protein>
    <submittedName>
        <fullName evidence="3">DUF5011 domain-containing protein</fullName>
    </submittedName>
</protein>
<feature type="domain" description="Pesticidal crystal protein Cry22Aa Ig-like" evidence="1">
    <location>
        <begin position="202"/>
        <end position="264"/>
    </location>
</feature>
<evidence type="ECO:0000259" key="1">
    <source>
        <dbReference type="Pfam" id="PF16403"/>
    </source>
</evidence>
<evidence type="ECO:0000313" key="4">
    <source>
        <dbReference type="Proteomes" id="UP000541955"/>
    </source>
</evidence>
<dbReference type="Pfam" id="PF16403">
    <property type="entry name" value="Bact_surface_Ig-like"/>
    <property type="match status" value="4"/>
</dbReference>
<organism evidence="3 4">
    <name type="scientific">Listeria booriae</name>
    <dbReference type="NCBI Taxonomy" id="1552123"/>
    <lineage>
        <taxon>Bacteria</taxon>
        <taxon>Bacillati</taxon>
        <taxon>Bacillota</taxon>
        <taxon>Bacilli</taxon>
        <taxon>Bacillales</taxon>
        <taxon>Listeriaceae</taxon>
        <taxon>Listeria</taxon>
    </lineage>
</organism>
<dbReference type="InterPro" id="IPR032179">
    <property type="entry name" value="Cry22Aa_Ig-like"/>
</dbReference>
<dbReference type="Proteomes" id="UP000541955">
    <property type="component" value="Unassembled WGS sequence"/>
</dbReference>
<dbReference type="RefSeq" id="WP_185428883.1">
    <property type="nucleotide sequence ID" value="NZ_JAARRW010000002.1"/>
</dbReference>
<gene>
    <name evidence="3" type="ORF">HB902_05625</name>
</gene>
<feature type="domain" description="Bacterial Ig" evidence="2">
    <location>
        <begin position="443"/>
        <end position="515"/>
    </location>
</feature>
<feature type="domain" description="Pesticidal crystal protein Cry22Aa Ig-like" evidence="1">
    <location>
        <begin position="123"/>
        <end position="188"/>
    </location>
</feature>
<feature type="domain" description="Pesticidal crystal protein Cry22Aa Ig-like" evidence="1">
    <location>
        <begin position="282"/>
        <end position="347"/>
    </location>
</feature>
<name>A0A7X0XIB5_9LIST</name>
<comment type="caution">
    <text evidence="3">The sequence shown here is derived from an EMBL/GenBank/DDBJ whole genome shotgun (WGS) entry which is preliminary data.</text>
</comment>
<dbReference type="Gene3D" id="2.60.40.10">
    <property type="entry name" value="Immunoglobulins"/>
    <property type="match status" value="5"/>
</dbReference>
<dbReference type="AlphaFoldDB" id="A0A7X0XIB5"/>
<dbReference type="InterPro" id="IPR013783">
    <property type="entry name" value="Ig-like_fold"/>
</dbReference>
<proteinExistence type="predicted"/>
<feature type="domain" description="Bacterial Ig" evidence="2">
    <location>
        <begin position="359"/>
        <end position="428"/>
    </location>
</feature>
<reference evidence="3 4" key="1">
    <citation type="submission" date="2020-03" db="EMBL/GenBank/DDBJ databases">
        <title>Soil Listeria distribution.</title>
        <authorList>
            <person name="Liao J."/>
            <person name="Wiedmann M."/>
        </authorList>
    </citation>
    <scope>NUCLEOTIDE SEQUENCE [LARGE SCALE GENOMIC DNA]</scope>
    <source>
        <strain evidence="3 4">FSL L7-1387</strain>
    </source>
</reference>
<sequence length="524" mass="56619">MKKKSKQSIIFLIMLLMMMQLVVPSMVNASTMTSKKPTIIAEDRLITKGSNFNAFAGVKAFDEDDGDITSDIEVISTNVNSMIPGIYAVLYKVTNSKGEMVTKLASITVVESLNQAPIIYAMNQTVEMGEAFYPLKYVTARDEEDGDITHRVTVLSSSVNTMVPGVYSVLYSVTDLQGAKTSKEIKVTIIDGTNQKPIVYAQDQIIVQGTDFKALNGVTAYDKEDGDLTGRIEVLSNNVNTTKAGVYEILYSVTDSKGAVTTKWVSITVKGITNQKPIIYAQNQTVEQGALFDVMNNVTAIDLEDGNLTSRVTVQQNTVNTDVLGTYMVVYTVVDSQDASVTKTIWVTVIPRITPTTIDRVMDTDSSVSGSGEAGGTIEIRNGTQIIASGQVGSDGCYHFVIEKQPEGAIIKAIVTKVSTGQTSHASTRVEKANFIEKPSVETNSVFDVTTKVIGTAKKPASKVFAHWNGFMVGEAIVMDNGSFMMDIPALTANTTITFIAKDIHGNSSESYTVIIQAATIVIQ</sequence>
<dbReference type="InterPro" id="IPR041498">
    <property type="entry name" value="Big_6"/>
</dbReference>
<dbReference type="Pfam" id="PF17936">
    <property type="entry name" value="Big_6"/>
    <property type="match status" value="2"/>
</dbReference>
<evidence type="ECO:0000259" key="2">
    <source>
        <dbReference type="Pfam" id="PF17936"/>
    </source>
</evidence>
<evidence type="ECO:0000313" key="3">
    <source>
        <dbReference type="EMBL" id="MBC1561541.1"/>
    </source>
</evidence>
<accession>A0A7X0XIB5</accession>
<dbReference type="EMBL" id="JAARRW010000002">
    <property type="protein sequence ID" value="MBC1561541.1"/>
    <property type="molecule type" value="Genomic_DNA"/>
</dbReference>
<feature type="domain" description="Pesticidal crystal protein Cry22Aa Ig-like" evidence="1">
    <location>
        <begin position="42"/>
        <end position="105"/>
    </location>
</feature>